<keyword evidence="1" id="KW-0805">Transcription regulation</keyword>
<evidence type="ECO:0000256" key="1">
    <source>
        <dbReference type="ARBA" id="ARBA00023015"/>
    </source>
</evidence>
<dbReference type="PRINTS" id="PR00598">
    <property type="entry name" value="HTHMARR"/>
</dbReference>
<sequence length="161" mass="18310">MYQPRETVPLGALVSIIHRTHHIVIDERMRQFGLSSGQLFTLLHLAHEQGITQDTLARRFHVDKATIARAVRKLEDAGYVSRTVNPGNRRAVLVALTDAGERIVPEIVRIDRQWEEEICAGLTGDERLTMQTLLRKIARNSLTMTRATGDSDYAEHWTRTL</sequence>
<dbReference type="PANTHER" id="PTHR42756">
    <property type="entry name" value="TRANSCRIPTIONAL REGULATOR, MARR"/>
    <property type="match status" value="1"/>
</dbReference>
<dbReference type="InterPro" id="IPR036390">
    <property type="entry name" value="WH_DNA-bd_sf"/>
</dbReference>
<keyword evidence="2" id="KW-0238">DNA-binding</keyword>
<proteinExistence type="predicted"/>
<dbReference type="GO" id="GO:0003677">
    <property type="term" value="F:DNA binding"/>
    <property type="evidence" value="ECO:0007669"/>
    <property type="project" value="UniProtKB-KW"/>
</dbReference>
<dbReference type="SUPFAM" id="SSF46785">
    <property type="entry name" value="Winged helix' DNA-binding domain"/>
    <property type="match status" value="1"/>
</dbReference>
<evidence type="ECO:0000256" key="2">
    <source>
        <dbReference type="ARBA" id="ARBA00023125"/>
    </source>
</evidence>
<dbReference type="SMART" id="SM00347">
    <property type="entry name" value="HTH_MARR"/>
    <property type="match status" value="1"/>
</dbReference>
<dbReference type="Proteomes" id="UP000570823">
    <property type="component" value="Unassembled WGS sequence"/>
</dbReference>
<evidence type="ECO:0000313" key="6">
    <source>
        <dbReference type="Proteomes" id="UP000570823"/>
    </source>
</evidence>
<dbReference type="PROSITE" id="PS01117">
    <property type="entry name" value="HTH_MARR_1"/>
    <property type="match status" value="1"/>
</dbReference>
<evidence type="ECO:0000313" key="5">
    <source>
        <dbReference type="EMBL" id="NVO66919.1"/>
    </source>
</evidence>
<evidence type="ECO:0000256" key="3">
    <source>
        <dbReference type="ARBA" id="ARBA00023163"/>
    </source>
</evidence>
<dbReference type="PROSITE" id="PS50995">
    <property type="entry name" value="HTH_MARR_2"/>
    <property type="match status" value="1"/>
</dbReference>
<dbReference type="Pfam" id="PF01047">
    <property type="entry name" value="MarR"/>
    <property type="match status" value="1"/>
</dbReference>
<dbReference type="PANTHER" id="PTHR42756:SF1">
    <property type="entry name" value="TRANSCRIPTIONAL REPRESSOR OF EMRAB OPERON"/>
    <property type="match status" value="1"/>
</dbReference>
<dbReference type="GO" id="GO:0003700">
    <property type="term" value="F:DNA-binding transcription factor activity"/>
    <property type="evidence" value="ECO:0007669"/>
    <property type="project" value="InterPro"/>
</dbReference>
<accession>A0A7K4HNW5</accession>
<dbReference type="EMBL" id="JABXWR010000001">
    <property type="protein sequence ID" value="NVO66919.1"/>
    <property type="molecule type" value="Genomic_DNA"/>
</dbReference>
<evidence type="ECO:0000259" key="4">
    <source>
        <dbReference type="PROSITE" id="PS50995"/>
    </source>
</evidence>
<dbReference type="InterPro" id="IPR000835">
    <property type="entry name" value="HTH_MarR-typ"/>
</dbReference>
<keyword evidence="6" id="KW-1185">Reference proteome</keyword>
<dbReference type="Gene3D" id="1.10.10.10">
    <property type="entry name" value="Winged helix-like DNA-binding domain superfamily/Winged helix DNA-binding domain"/>
    <property type="match status" value="1"/>
</dbReference>
<feature type="domain" description="HTH marR-type" evidence="4">
    <location>
        <begin position="7"/>
        <end position="139"/>
    </location>
</feature>
<gene>
    <name evidence="5" type="ORF">HWN36_06270</name>
</gene>
<comment type="caution">
    <text evidence="5">The sequence shown here is derived from an EMBL/GenBank/DDBJ whole genome shotgun (WGS) entry which is preliminary data.</text>
</comment>
<protein>
    <submittedName>
        <fullName evidence="5">MarR family transcriptional regulator</fullName>
    </submittedName>
</protein>
<name>A0A7K4HNW5_9EURY</name>
<dbReference type="OrthoDB" id="10712at2157"/>
<dbReference type="InterPro" id="IPR036388">
    <property type="entry name" value="WH-like_DNA-bd_sf"/>
</dbReference>
<organism evidence="5 6">
    <name type="scientific">Methanofollis tationis</name>
    <dbReference type="NCBI Taxonomy" id="81417"/>
    <lineage>
        <taxon>Archaea</taxon>
        <taxon>Methanobacteriati</taxon>
        <taxon>Methanobacteriota</taxon>
        <taxon>Stenosarchaea group</taxon>
        <taxon>Methanomicrobia</taxon>
        <taxon>Methanomicrobiales</taxon>
        <taxon>Methanomicrobiaceae</taxon>
        <taxon>Methanofollis</taxon>
    </lineage>
</organism>
<dbReference type="AlphaFoldDB" id="A0A7K4HNW5"/>
<dbReference type="InterPro" id="IPR023187">
    <property type="entry name" value="Tscrpt_reg_MarR-type_CS"/>
</dbReference>
<reference evidence="5 6" key="1">
    <citation type="submission" date="2020-06" db="EMBL/GenBank/DDBJ databases">
        <title>Methanofollis fontis sp. nov., a methanogen isolated from marine sediments near a cold seep at Four-Way Closure Ridge offshore southwestern Taiwan.</title>
        <authorList>
            <person name="Chen S.-C."/>
            <person name="Teng N.-H."/>
            <person name="Lin Y.-S."/>
            <person name="Lai M.-C."/>
            <person name="Chen H.-H."/>
            <person name="Wang C.-C."/>
        </authorList>
    </citation>
    <scope>NUCLEOTIDE SEQUENCE [LARGE SCALE GENOMIC DNA]</scope>
    <source>
        <strain evidence="5 6">DSM 2702</strain>
    </source>
</reference>
<dbReference type="RefSeq" id="WP_176788567.1">
    <property type="nucleotide sequence ID" value="NZ_JABXWR010000001.1"/>
</dbReference>
<keyword evidence="3" id="KW-0804">Transcription</keyword>